<dbReference type="GO" id="GO:0016810">
    <property type="term" value="F:hydrolase activity, acting on carbon-nitrogen (but not peptide) bonds"/>
    <property type="evidence" value="ECO:0007669"/>
    <property type="project" value="InterPro"/>
</dbReference>
<evidence type="ECO:0000313" key="6">
    <source>
        <dbReference type="EMBL" id="OEV37519.1"/>
    </source>
</evidence>
<reference evidence="6" key="4">
    <citation type="submission" date="2016-08" db="EMBL/GenBank/DDBJ databases">
        <title>Sequencing, Assembly and Comparative Genomics of S. aureofaciens ATCC 10762.</title>
        <authorList>
            <person name="Gradnigo J.S."/>
            <person name="Johnson N."/>
            <person name="Somerville G.A."/>
        </authorList>
    </citation>
    <scope>NUCLEOTIDE SEQUENCE [LARGE SCALE GENOMIC DNA]</scope>
    <source>
        <strain evidence="6">ATCC 10762</strain>
    </source>
</reference>
<dbReference type="GO" id="GO:0046872">
    <property type="term" value="F:metal ion binding"/>
    <property type="evidence" value="ECO:0007669"/>
    <property type="project" value="UniProtKB-KW"/>
</dbReference>
<reference evidence="5" key="5">
    <citation type="submission" date="2020-09" db="EMBL/GenBank/DDBJ databases">
        <authorList>
            <person name="Sun Q."/>
            <person name="Ohkuma M."/>
        </authorList>
    </citation>
    <scope>NUCLEOTIDE SEQUENCE</scope>
    <source>
        <strain evidence="5">JCM 4434</strain>
    </source>
</reference>
<evidence type="ECO:0000256" key="3">
    <source>
        <dbReference type="ARBA" id="ARBA00022833"/>
    </source>
</evidence>
<reference evidence="7" key="3">
    <citation type="submission" date="2016-08" db="EMBL/GenBank/DDBJ databases">
        <title>Sequencing, assembly and comparative genomics of S. aureofaciens ATCC 10762.</title>
        <authorList>
            <person name="Gradnigo J.S."/>
            <person name="Johnson N."/>
            <person name="Somerville G.A."/>
        </authorList>
    </citation>
    <scope>NUCLEOTIDE SEQUENCE [LARGE SCALE GENOMIC DNA]</scope>
    <source>
        <strain evidence="7">ATCC 10762 / DSM 40127 / CCM 3239 / JCM 4008 / LMG 5968 / NBRC 12843 / NCIMB 8234 / A-377</strain>
    </source>
</reference>
<dbReference type="EMBL" id="BMUB01000008">
    <property type="protein sequence ID" value="GGU83154.1"/>
    <property type="molecule type" value="Genomic_DNA"/>
</dbReference>
<dbReference type="EMBL" id="JPRF03000020">
    <property type="protein sequence ID" value="OEV37519.1"/>
    <property type="molecule type" value="Genomic_DNA"/>
</dbReference>
<dbReference type="GeneID" id="97486949"/>
<keyword evidence="1" id="KW-0479">Metal-binding</keyword>
<dbReference type="AlphaFoldDB" id="A0A1E7NA08"/>
<dbReference type="Pfam" id="PF22039">
    <property type="entry name" value="HUTI_composite_bact"/>
    <property type="match status" value="1"/>
</dbReference>
<accession>A0A8H9LPX4</accession>
<dbReference type="InterPro" id="IPR054418">
    <property type="entry name" value="MQNX/HUTI_composite_N"/>
</dbReference>
<keyword evidence="3" id="KW-0862">Zinc</keyword>
<keyword evidence="7" id="KW-1185">Reference proteome</keyword>
<evidence type="ECO:0000313" key="5">
    <source>
        <dbReference type="EMBL" id="GGU83154.1"/>
    </source>
</evidence>
<evidence type="ECO:0000313" key="7">
    <source>
        <dbReference type="Proteomes" id="UP000037395"/>
    </source>
</evidence>
<organism evidence="6 7">
    <name type="scientific">Kitasatospora aureofaciens</name>
    <name type="common">Streptomyces aureofaciens</name>
    <dbReference type="NCBI Taxonomy" id="1894"/>
    <lineage>
        <taxon>Bacteria</taxon>
        <taxon>Bacillati</taxon>
        <taxon>Actinomycetota</taxon>
        <taxon>Actinomycetes</taxon>
        <taxon>Kitasatosporales</taxon>
        <taxon>Streptomycetaceae</taxon>
        <taxon>Kitasatospora</taxon>
    </lineage>
</organism>
<dbReference type="OrthoDB" id="3400812at2"/>
<keyword evidence="2" id="KW-0378">Hydrolase</keyword>
<name>A0A1E7NA08_KITAU</name>
<feature type="domain" description="Aminodeoxyfutalosine deaminase/Imidazolonepropionase-like composite" evidence="4">
    <location>
        <begin position="25"/>
        <end position="50"/>
    </location>
</feature>
<dbReference type="Proteomes" id="UP000037395">
    <property type="component" value="Unassembled WGS sequence"/>
</dbReference>
<evidence type="ECO:0000259" key="4">
    <source>
        <dbReference type="Pfam" id="PF22039"/>
    </source>
</evidence>
<proteinExistence type="predicted"/>
<dbReference type="Gene3D" id="2.30.40.10">
    <property type="entry name" value="Urease, subunit C, domain 1"/>
    <property type="match status" value="1"/>
</dbReference>
<dbReference type="RefSeq" id="WP_030552700.1">
    <property type="nucleotide sequence ID" value="NZ_BMUB01000008.1"/>
</dbReference>
<evidence type="ECO:0000256" key="1">
    <source>
        <dbReference type="ARBA" id="ARBA00022723"/>
    </source>
</evidence>
<comment type="caution">
    <text evidence="6">The sequence shown here is derived from an EMBL/GenBank/DDBJ whole genome shotgun (WGS) entry which is preliminary data.</text>
</comment>
<dbReference type="Gene3D" id="3.20.20.140">
    <property type="entry name" value="Metal-dependent hydrolases"/>
    <property type="match status" value="1"/>
</dbReference>
<protein>
    <recommendedName>
        <fullName evidence="4">Aminodeoxyfutalosine deaminase/Imidazolonepropionase-like composite domain-containing protein</fullName>
    </recommendedName>
</protein>
<evidence type="ECO:0000256" key="2">
    <source>
        <dbReference type="ARBA" id="ARBA00022801"/>
    </source>
</evidence>
<dbReference type="SUPFAM" id="SSF51338">
    <property type="entry name" value="Composite domain of metallo-dependent hydrolases"/>
    <property type="match status" value="1"/>
</dbReference>
<accession>A0A1E7NA08</accession>
<sequence length="242" mass="24021">MLTLHRAALVLPDPADPTAPSIADGAVVVRGELVEAVGPYGELAAAHPSARVRDWGTAAVLTPGLRNPWGQRLLERDYHPDPREEIGVEPVVDGLVGCTDETRYGASARRGLQRMLGFGVTAVAGPFERAAVRTAVARSGLAALPGASDAGAGAGAGAAAGAGSLDPLAVLPLPLAVHGRVAAGGRADFAVFPGLPVLSGLSGLSGVSGLSGLAVGGGDGVLPAAGGCLATVLGGRLVYRRR</sequence>
<dbReference type="InterPro" id="IPR011059">
    <property type="entry name" value="Metal-dep_hydrolase_composite"/>
</dbReference>
<dbReference type="Proteomes" id="UP000610124">
    <property type="component" value="Unassembled WGS sequence"/>
</dbReference>
<gene>
    <name evidence="5" type="ORF">GCM10010502_39030</name>
    <name evidence="6" type="ORF">HS99_0026250</name>
</gene>
<reference evidence="6 7" key="2">
    <citation type="submission" date="2014-07" db="EMBL/GenBank/DDBJ databases">
        <authorList>
            <person name="Zhang J.E."/>
            <person name="Yang H."/>
            <person name="Guo J."/>
            <person name="Deng Z."/>
            <person name="Luo H."/>
            <person name="Luo M."/>
            <person name="Zhao B."/>
        </authorList>
    </citation>
    <scope>NUCLEOTIDE SEQUENCE [LARGE SCALE GENOMIC DNA]</scope>
    <source>
        <strain evidence="6">ATCC 10762</strain>
        <strain evidence="7">ATCC 10762 / DSM 40127 / CCM 3239 / JCM 4008 / LMG 5968 / NBRC 12843 / NCIMB 8234 / A-377</strain>
    </source>
</reference>
<reference evidence="5" key="1">
    <citation type="journal article" date="2014" name="Int. J. Syst. Evol. Microbiol.">
        <title>Complete genome sequence of Corynebacterium casei LMG S-19264T (=DSM 44701T), isolated from a smear-ripened cheese.</title>
        <authorList>
            <consortium name="US DOE Joint Genome Institute (JGI-PGF)"/>
            <person name="Walter F."/>
            <person name="Albersmeier A."/>
            <person name="Kalinowski J."/>
            <person name="Ruckert C."/>
        </authorList>
    </citation>
    <scope>NUCLEOTIDE SEQUENCE</scope>
    <source>
        <strain evidence="5">JCM 4434</strain>
    </source>
</reference>